<dbReference type="Proteomes" id="UP001500653">
    <property type="component" value="Unassembled WGS sequence"/>
</dbReference>
<keyword evidence="2" id="KW-1185">Reference proteome</keyword>
<evidence type="ECO:0000313" key="2">
    <source>
        <dbReference type="Proteomes" id="UP001500653"/>
    </source>
</evidence>
<name>A0ABN1WGD5_9PSEU</name>
<sequence length="90" mass="9900">MSDGEPARYVVTAEPDIDTDPVVAHWRAKAGAYGVRPHPDDAAAMHAQTDSMRGIIPDEQLVEDEKLLVAVLQLQAIEAYAGGFEFHRDR</sequence>
<proteinExistence type="predicted"/>
<protein>
    <submittedName>
        <fullName evidence="1">Uncharacterized protein</fullName>
    </submittedName>
</protein>
<evidence type="ECO:0000313" key="1">
    <source>
        <dbReference type="EMBL" id="GAA1245746.1"/>
    </source>
</evidence>
<accession>A0ABN1WGD5</accession>
<comment type="caution">
    <text evidence="1">The sequence shown here is derived from an EMBL/GenBank/DDBJ whole genome shotgun (WGS) entry which is preliminary data.</text>
</comment>
<organism evidence="1 2">
    <name type="scientific">Prauserella halophila</name>
    <dbReference type="NCBI Taxonomy" id="185641"/>
    <lineage>
        <taxon>Bacteria</taxon>
        <taxon>Bacillati</taxon>
        <taxon>Actinomycetota</taxon>
        <taxon>Actinomycetes</taxon>
        <taxon>Pseudonocardiales</taxon>
        <taxon>Pseudonocardiaceae</taxon>
        <taxon>Prauserella</taxon>
    </lineage>
</organism>
<gene>
    <name evidence="1" type="ORF">GCM10009676_34620</name>
</gene>
<reference evidence="1 2" key="1">
    <citation type="journal article" date="2019" name="Int. J. Syst. Evol. Microbiol.">
        <title>The Global Catalogue of Microorganisms (GCM) 10K type strain sequencing project: providing services to taxonomists for standard genome sequencing and annotation.</title>
        <authorList>
            <consortium name="The Broad Institute Genomics Platform"/>
            <consortium name="The Broad Institute Genome Sequencing Center for Infectious Disease"/>
            <person name="Wu L."/>
            <person name="Ma J."/>
        </authorList>
    </citation>
    <scope>NUCLEOTIDE SEQUENCE [LARGE SCALE GENOMIC DNA]</scope>
    <source>
        <strain evidence="1 2">JCM 13023</strain>
    </source>
</reference>
<dbReference type="RefSeq" id="WP_253866096.1">
    <property type="nucleotide sequence ID" value="NZ_BAAALN010000012.1"/>
</dbReference>
<dbReference type="EMBL" id="BAAALN010000012">
    <property type="protein sequence ID" value="GAA1245746.1"/>
    <property type="molecule type" value="Genomic_DNA"/>
</dbReference>